<dbReference type="AlphaFoldDB" id="A0A427B1Q7"/>
<accession>A0A427B1Q7</accession>
<protein>
    <submittedName>
        <fullName evidence="1">Uncharacterized protein</fullName>
    </submittedName>
</protein>
<evidence type="ECO:0000313" key="1">
    <source>
        <dbReference type="EMBL" id="RRT82439.1"/>
    </source>
</evidence>
<name>A0A427B1Q7_ENSVE</name>
<evidence type="ECO:0000313" key="2">
    <source>
        <dbReference type="Proteomes" id="UP000287651"/>
    </source>
</evidence>
<reference evidence="1 2" key="1">
    <citation type="journal article" date="2014" name="Agronomy (Basel)">
        <title>A Draft Genome Sequence for Ensete ventricosum, the Drought-Tolerant Tree Against Hunger.</title>
        <authorList>
            <person name="Harrison J."/>
            <person name="Moore K.A."/>
            <person name="Paszkiewicz K."/>
            <person name="Jones T."/>
            <person name="Grant M."/>
            <person name="Ambacheew D."/>
            <person name="Muzemil S."/>
            <person name="Studholme D.J."/>
        </authorList>
    </citation>
    <scope>NUCLEOTIDE SEQUENCE [LARGE SCALE GENOMIC DNA]</scope>
</reference>
<proteinExistence type="predicted"/>
<organism evidence="1 2">
    <name type="scientific">Ensete ventricosum</name>
    <name type="common">Abyssinian banana</name>
    <name type="synonym">Musa ensete</name>
    <dbReference type="NCBI Taxonomy" id="4639"/>
    <lineage>
        <taxon>Eukaryota</taxon>
        <taxon>Viridiplantae</taxon>
        <taxon>Streptophyta</taxon>
        <taxon>Embryophyta</taxon>
        <taxon>Tracheophyta</taxon>
        <taxon>Spermatophyta</taxon>
        <taxon>Magnoliopsida</taxon>
        <taxon>Liliopsida</taxon>
        <taxon>Zingiberales</taxon>
        <taxon>Musaceae</taxon>
        <taxon>Ensete</taxon>
    </lineage>
</organism>
<gene>
    <name evidence="1" type="ORF">B296_00014043</name>
</gene>
<dbReference type="EMBL" id="AMZH03000694">
    <property type="protein sequence ID" value="RRT82439.1"/>
    <property type="molecule type" value="Genomic_DNA"/>
</dbReference>
<sequence>MGRSQRQLRAMLRKNWLLKIRHPFATCAEVLGRRAPPLSRLELTRKFTPCKRRLCASFRSDFHHLLSSLLYIRKGMLVEVGKSEISPSFDSILKLLFVNGEHLAFAPDTNKTRLMLDVLSSKFPLLKVPCCDYLLLSLLFSHVRFTRHWKHVPRELWQFMMDGSSMMIARVYKNEVDLENYIRSELYGVNDQVR</sequence>
<dbReference type="Proteomes" id="UP000287651">
    <property type="component" value="Unassembled WGS sequence"/>
</dbReference>
<comment type="caution">
    <text evidence="1">The sequence shown here is derived from an EMBL/GenBank/DDBJ whole genome shotgun (WGS) entry which is preliminary data.</text>
</comment>